<feature type="compositionally biased region" description="Low complexity" evidence="1">
    <location>
        <begin position="115"/>
        <end position="130"/>
    </location>
</feature>
<feature type="compositionally biased region" description="Polar residues" evidence="1">
    <location>
        <begin position="12"/>
        <end position="23"/>
    </location>
</feature>
<protein>
    <submittedName>
        <fullName evidence="2">Uncharacterized protein</fullName>
    </submittedName>
</protein>
<gene>
    <name evidence="2" type="ORF">ABVK25_002262</name>
</gene>
<comment type="caution">
    <text evidence="2">The sequence shown here is derived from an EMBL/GenBank/DDBJ whole genome shotgun (WGS) entry which is preliminary data.</text>
</comment>
<evidence type="ECO:0000256" key="1">
    <source>
        <dbReference type="SAM" id="MobiDB-lite"/>
    </source>
</evidence>
<proteinExistence type="predicted"/>
<reference evidence="2 3" key="1">
    <citation type="submission" date="2024-09" db="EMBL/GenBank/DDBJ databases">
        <title>Rethinking Asexuality: The Enigmatic Case of Functional Sexual Genes in Lepraria (Stereocaulaceae).</title>
        <authorList>
            <person name="Doellman M."/>
            <person name="Sun Y."/>
            <person name="Barcenas-Pena A."/>
            <person name="Lumbsch H.T."/>
            <person name="Grewe F."/>
        </authorList>
    </citation>
    <scope>NUCLEOTIDE SEQUENCE [LARGE SCALE GENOMIC DNA]</scope>
    <source>
        <strain evidence="2 3">Grewe 0041</strain>
    </source>
</reference>
<organism evidence="2 3">
    <name type="scientific">Lepraria finkii</name>
    <dbReference type="NCBI Taxonomy" id="1340010"/>
    <lineage>
        <taxon>Eukaryota</taxon>
        <taxon>Fungi</taxon>
        <taxon>Dikarya</taxon>
        <taxon>Ascomycota</taxon>
        <taxon>Pezizomycotina</taxon>
        <taxon>Lecanoromycetes</taxon>
        <taxon>OSLEUM clade</taxon>
        <taxon>Lecanoromycetidae</taxon>
        <taxon>Lecanorales</taxon>
        <taxon>Lecanorineae</taxon>
        <taxon>Stereocaulaceae</taxon>
        <taxon>Lepraria</taxon>
    </lineage>
</organism>
<keyword evidence="3" id="KW-1185">Reference proteome</keyword>
<sequence length="130" mass="13598">MLDTAGPMASAPLSTSVVENAQTRSDDECDQESGSSGDESDYESDDEDKTSDELPTDLPDDEEPGKASDNNSTSSIKIREAHSKTAVTQDRSTKVHAAADGQVENIEQKNGAGEGTSTSTETGTGVKEVD</sequence>
<evidence type="ECO:0000313" key="3">
    <source>
        <dbReference type="Proteomes" id="UP001590951"/>
    </source>
</evidence>
<dbReference type="Proteomes" id="UP001590951">
    <property type="component" value="Unassembled WGS sequence"/>
</dbReference>
<dbReference type="EMBL" id="JBHFEH010000005">
    <property type="protein sequence ID" value="KAL2057209.1"/>
    <property type="molecule type" value="Genomic_DNA"/>
</dbReference>
<name>A0ABR4BHC9_9LECA</name>
<feature type="region of interest" description="Disordered" evidence="1">
    <location>
        <begin position="1"/>
        <end position="130"/>
    </location>
</feature>
<evidence type="ECO:0000313" key="2">
    <source>
        <dbReference type="EMBL" id="KAL2057209.1"/>
    </source>
</evidence>
<feature type="compositionally biased region" description="Acidic residues" evidence="1">
    <location>
        <begin position="38"/>
        <end position="63"/>
    </location>
</feature>
<accession>A0ABR4BHC9</accession>